<evidence type="ECO:0000256" key="1">
    <source>
        <dbReference type="ARBA" id="ARBA00022801"/>
    </source>
</evidence>
<feature type="disulfide bond" evidence="4">
    <location>
        <begin position="245"/>
        <end position="259"/>
    </location>
</feature>
<keyword evidence="1" id="KW-0378">Hydrolase</keyword>
<dbReference type="CDD" id="cd07061">
    <property type="entry name" value="HP_HAP_like"/>
    <property type="match status" value="1"/>
</dbReference>
<evidence type="ECO:0000256" key="2">
    <source>
        <dbReference type="ARBA" id="ARBA00023180"/>
    </source>
</evidence>
<feature type="disulfide bond" evidence="4">
    <location>
        <begin position="49"/>
        <end position="384"/>
    </location>
</feature>
<dbReference type="InterPro" id="IPR000560">
    <property type="entry name" value="His_Pase_clade-2"/>
</dbReference>
<sequence>MKTVAAATIAAFAISTEAQFEPLHHLGGSSPWFEGPNVFGISPDAPEGCSVDQVAFASRHGSRYPDTGAYNGWVALSEKIHAQPFTTNASELAFLQTWKPVLTNPAAQIAQISLGGYKELYDMGVDYRWKYPSLYSENEPFVMWANKYQEFGPRVVDSGRLFARGYLGPNATSVGQVYVVNQTDPRSIANSLAPSDLCANYADDPAGNTTTWASIYLPPIAARINSLLSGLNFTESDITSFPYLCGFETQITGSRSPWCSVWTESEIAQYEYAQDLRYYYGTGPGTSLESNLMLPFLTAILQRFADGPNATYASGGPDNNSSFTPNPLIATFANDGQISQLAAATGVFDGHPRLPITRVLANRTYRATNVNPMRGTISFERLTCTSSSPGAYSNSSADGEEQQQHVRVKFNDAVYPVAACQSGPGRSCPLAEYRALVDAKSAAFGDWQERCGNEESERVPVEEARTTFLWDLGLGWLRAVRP</sequence>
<dbReference type="Gene3D" id="3.40.50.1240">
    <property type="entry name" value="Phosphoglycerate mutase-like"/>
    <property type="match status" value="1"/>
</dbReference>
<dbReference type="InterPro" id="IPR016274">
    <property type="entry name" value="Histidine_acid_Pase_euk"/>
</dbReference>
<evidence type="ECO:0000313" key="5">
    <source>
        <dbReference type="EMBL" id="KAL1586611.1"/>
    </source>
</evidence>
<dbReference type="PIRSF" id="PIRSF000894">
    <property type="entry name" value="Acid_phosphatase"/>
    <property type="match status" value="1"/>
</dbReference>
<feature type="active site" description="Proton donor" evidence="3">
    <location>
        <position position="335"/>
    </location>
</feature>
<dbReference type="PANTHER" id="PTHR20963">
    <property type="entry name" value="MULTIPLE INOSITOL POLYPHOSPHATE PHOSPHATASE-RELATED"/>
    <property type="match status" value="1"/>
</dbReference>
<dbReference type="GO" id="GO:0003993">
    <property type="term" value="F:acid phosphatase activity"/>
    <property type="evidence" value="ECO:0007669"/>
    <property type="project" value="TreeGrafter"/>
</dbReference>
<keyword evidence="6" id="KW-1185">Reference proteome</keyword>
<evidence type="ECO:0000313" key="6">
    <source>
        <dbReference type="Proteomes" id="UP000803884"/>
    </source>
</evidence>
<dbReference type="Proteomes" id="UP000803884">
    <property type="component" value="Unassembled WGS sequence"/>
</dbReference>
<evidence type="ECO:0008006" key="7">
    <source>
        <dbReference type="Google" id="ProtNLM"/>
    </source>
</evidence>
<dbReference type="Pfam" id="PF00328">
    <property type="entry name" value="His_Phos_2"/>
    <property type="match status" value="1"/>
</dbReference>
<comment type="caution">
    <text evidence="5">The sequence shown here is derived from an EMBL/GenBank/DDBJ whole genome shotgun (WGS) entry which is preliminary data.</text>
</comment>
<dbReference type="EMBL" id="JAAQHG020000013">
    <property type="protein sequence ID" value="KAL1586611.1"/>
    <property type="molecule type" value="Genomic_DNA"/>
</dbReference>
<name>A0AB34KSV6_9PEZI</name>
<dbReference type="PANTHER" id="PTHR20963:SF23">
    <property type="entry name" value="3-PHYTASE"/>
    <property type="match status" value="1"/>
</dbReference>
<keyword evidence="4" id="KW-1015">Disulfide bond</keyword>
<dbReference type="RefSeq" id="XP_069229716.1">
    <property type="nucleotide sequence ID" value="XM_069373150.1"/>
</dbReference>
<dbReference type="InterPro" id="IPR029033">
    <property type="entry name" value="His_PPase_superfam"/>
</dbReference>
<reference evidence="5 6" key="1">
    <citation type="journal article" date="2020" name="Microbiol. Resour. Announc.">
        <title>Draft Genome Sequence of a Cladosporium Species Isolated from the Mesophotic Ascidian Didemnum maculosum.</title>
        <authorList>
            <person name="Gioti A."/>
            <person name="Siaperas R."/>
            <person name="Nikolaivits E."/>
            <person name="Le Goff G."/>
            <person name="Ouazzani J."/>
            <person name="Kotoulas G."/>
            <person name="Topakas E."/>
        </authorList>
    </citation>
    <scope>NUCLEOTIDE SEQUENCE [LARGE SCALE GENOMIC DNA]</scope>
    <source>
        <strain evidence="5 6">TM138-S3</strain>
    </source>
</reference>
<accession>A0AB34KSV6</accession>
<evidence type="ECO:0000256" key="4">
    <source>
        <dbReference type="PIRSR" id="PIRSR000894-2"/>
    </source>
</evidence>
<dbReference type="GeneID" id="96005988"/>
<feature type="disulfide bond" evidence="4">
    <location>
        <begin position="420"/>
        <end position="428"/>
    </location>
</feature>
<keyword evidence="2" id="KW-0325">Glycoprotein</keyword>
<protein>
    <recommendedName>
        <fullName evidence="7">3-phytase</fullName>
    </recommendedName>
</protein>
<proteinExistence type="predicted"/>
<dbReference type="GO" id="GO:0009277">
    <property type="term" value="C:fungal-type cell wall"/>
    <property type="evidence" value="ECO:0007669"/>
    <property type="project" value="TreeGrafter"/>
</dbReference>
<feature type="active site" description="Nucleophile" evidence="3">
    <location>
        <position position="60"/>
    </location>
</feature>
<gene>
    <name evidence="5" type="ORF">WHR41_04544</name>
</gene>
<organism evidence="5 6">
    <name type="scientific">Cladosporium halotolerans</name>
    <dbReference type="NCBI Taxonomy" id="1052096"/>
    <lineage>
        <taxon>Eukaryota</taxon>
        <taxon>Fungi</taxon>
        <taxon>Dikarya</taxon>
        <taxon>Ascomycota</taxon>
        <taxon>Pezizomycotina</taxon>
        <taxon>Dothideomycetes</taxon>
        <taxon>Dothideomycetidae</taxon>
        <taxon>Cladosporiales</taxon>
        <taxon>Cladosporiaceae</taxon>
        <taxon>Cladosporium</taxon>
    </lineage>
</organism>
<dbReference type="AlphaFoldDB" id="A0AB34KSV6"/>
<evidence type="ECO:0000256" key="3">
    <source>
        <dbReference type="PIRSR" id="PIRSR000894-1"/>
    </source>
</evidence>
<dbReference type="SUPFAM" id="SSF53254">
    <property type="entry name" value="Phosphoglycerate mutase-like"/>
    <property type="match status" value="1"/>
</dbReference>